<dbReference type="Gene3D" id="1.10.10.10">
    <property type="entry name" value="Winged helix-like DNA-binding domain superfamily/Winged helix DNA-binding domain"/>
    <property type="match status" value="1"/>
</dbReference>
<keyword evidence="2" id="KW-0805">Transcription regulation</keyword>
<dbReference type="InterPro" id="IPR037171">
    <property type="entry name" value="NagB/RpiA_transferase-like"/>
</dbReference>
<feature type="domain" description="Sugar-binding" evidence="5">
    <location>
        <begin position="69"/>
        <end position="323"/>
    </location>
</feature>
<organism evidence="6 7">
    <name type="scientific">Lacisediminihabitans profunda</name>
    <dbReference type="NCBI Taxonomy" id="2594790"/>
    <lineage>
        <taxon>Bacteria</taxon>
        <taxon>Bacillati</taxon>
        <taxon>Actinomycetota</taxon>
        <taxon>Actinomycetes</taxon>
        <taxon>Micrococcales</taxon>
        <taxon>Microbacteriaceae</taxon>
        <taxon>Lacisediminihabitans</taxon>
    </lineage>
</organism>
<dbReference type="EMBL" id="VRMG01000015">
    <property type="protein sequence ID" value="TXN28297.1"/>
    <property type="molecule type" value="Genomic_DNA"/>
</dbReference>
<dbReference type="InterPro" id="IPR051054">
    <property type="entry name" value="SorC_transcr_regulators"/>
</dbReference>
<keyword evidence="4" id="KW-0804">Transcription</keyword>
<evidence type="ECO:0000313" key="6">
    <source>
        <dbReference type="EMBL" id="TXN28297.1"/>
    </source>
</evidence>
<proteinExistence type="inferred from homology"/>
<dbReference type="InterPro" id="IPR013324">
    <property type="entry name" value="RNA_pol_sigma_r3/r4-like"/>
</dbReference>
<evidence type="ECO:0000256" key="2">
    <source>
        <dbReference type="ARBA" id="ARBA00023015"/>
    </source>
</evidence>
<dbReference type="Proteomes" id="UP000321379">
    <property type="component" value="Unassembled WGS sequence"/>
</dbReference>
<dbReference type="Gene3D" id="3.40.50.1360">
    <property type="match status" value="1"/>
</dbReference>
<dbReference type="SUPFAM" id="SSF88659">
    <property type="entry name" value="Sigma3 and sigma4 domains of RNA polymerase sigma factors"/>
    <property type="match status" value="1"/>
</dbReference>
<name>A0A5C8UKG3_9MICO</name>
<dbReference type="RefSeq" id="WP_147785011.1">
    <property type="nucleotide sequence ID" value="NZ_VRMG01000015.1"/>
</dbReference>
<reference evidence="6 7" key="1">
    <citation type="submission" date="2019-08" db="EMBL/GenBank/DDBJ databases">
        <title>Bacterial whole genome sequence for Glaciihabitans sp. CHu50b-6-2.</title>
        <authorList>
            <person name="Jin L."/>
        </authorList>
    </citation>
    <scope>NUCLEOTIDE SEQUENCE [LARGE SCALE GENOMIC DNA]</scope>
    <source>
        <strain evidence="6 7">CHu50b-6-2</strain>
    </source>
</reference>
<dbReference type="Pfam" id="PF04198">
    <property type="entry name" value="Sugar-bind"/>
    <property type="match status" value="1"/>
</dbReference>
<evidence type="ECO:0000256" key="1">
    <source>
        <dbReference type="ARBA" id="ARBA00010466"/>
    </source>
</evidence>
<evidence type="ECO:0000256" key="3">
    <source>
        <dbReference type="ARBA" id="ARBA00023125"/>
    </source>
</evidence>
<sequence>MTQDSGSLPARTTDRVADALRAAHLYYIQDLTMEAIASELRISRSSVSRLISFARESGLVEIRIHSPLDQVSQLQNQLHDRFGLTAHIVPTSDAATEVDRLERVALSAARILTDFVDSTMTLGVAWGSTIASVSRHLTRKPVRNVQVVQLNGAGNAHTTGLVYASEIIGRFGAAFGAMVQQFPVPAFFDDPATKEALWRERSTARVLAVQKRMDIALFGIGSPNADVPSHVYAGGYLDRADYDALSRSGVVGDIATVFFRGDGSFDDIPLNARSSGPGLDSLRATPRRIGVVSGQAKLPAIRGAVATGVITDLVIDEVTAAQLADMA</sequence>
<dbReference type="GO" id="GO:0003677">
    <property type="term" value="F:DNA binding"/>
    <property type="evidence" value="ECO:0007669"/>
    <property type="project" value="UniProtKB-KW"/>
</dbReference>
<gene>
    <name evidence="6" type="ORF">FVP33_17645</name>
</gene>
<comment type="caution">
    <text evidence="6">The sequence shown here is derived from an EMBL/GenBank/DDBJ whole genome shotgun (WGS) entry which is preliminary data.</text>
</comment>
<keyword evidence="3" id="KW-0238">DNA-binding</keyword>
<dbReference type="SUPFAM" id="SSF100950">
    <property type="entry name" value="NagB/RpiA/CoA transferase-like"/>
    <property type="match status" value="1"/>
</dbReference>
<dbReference type="InterPro" id="IPR007324">
    <property type="entry name" value="Sugar-bd_dom_put"/>
</dbReference>
<keyword evidence="7" id="KW-1185">Reference proteome</keyword>
<dbReference type="GO" id="GO:0030246">
    <property type="term" value="F:carbohydrate binding"/>
    <property type="evidence" value="ECO:0007669"/>
    <property type="project" value="InterPro"/>
</dbReference>
<dbReference type="AlphaFoldDB" id="A0A5C8UKG3"/>
<accession>A0A5C8UKG3</accession>
<comment type="similarity">
    <text evidence="1">Belongs to the SorC transcriptional regulatory family.</text>
</comment>
<evidence type="ECO:0000313" key="7">
    <source>
        <dbReference type="Proteomes" id="UP000321379"/>
    </source>
</evidence>
<dbReference type="PANTHER" id="PTHR34294">
    <property type="entry name" value="TRANSCRIPTIONAL REGULATOR-RELATED"/>
    <property type="match status" value="1"/>
</dbReference>
<dbReference type="PANTHER" id="PTHR34294:SF1">
    <property type="entry name" value="TRANSCRIPTIONAL REGULATOR LSRR"/>
    <property type="match status" value="1"/>
</dbReference>
<protein>
    <submittedName>
        <fullName evidence="6">Sugar-binding transcriptional regulator</fullName>
    </submittedName>
</protein>
<evidence type="ECO:0000259" key="5">
    <source>
        <dbReference type="Pfam" id="PF04198"/>
    </source>
</evidence>
<dbReference type="InterPro" id="IPR036388">
    <property type="entry name" value="WH-like_DNA-bd_sf"/>
</dbReference>
<evidence type="ECO:0000256" key="4">
    <source>
        <dbReference type="ARBA" id="ARBA00023163"/>
    </source>
</evidence>